<evidence type="ECO:0008006" key="4">
    <source>
        <dbReference type="Google" id="ProtNLM"/>
    </source>
</evidence>
<dbReference type="Proteomes" id="UP000272025">
    <property type="component" value="Unassembled WGS sequence"/>
</dbReference>
<dbReference type="GeneID" id="39584225"/>
<name>A0A3N2PJL5_SODAK</name>
<dbReference type="RefSeq" id="XP_028462380.1">
    <property type="nucleotide sequence ID" value="XM_028615748.1"/>
</dbReference>
<keyword evidence="3" id="KW-1185">Reference proteome</keyword>
<gene>
    <name evidence="2" type="ORF">SODALDRAFT_85869</name>
</gene>
<accession>A0A3N2PJL5</accession>
<feature type="chain" id="PRO_5017952141" description="Secreted protein" evidence="1">
    <location>
        <begin position="17"/>
        <end position="97"/>
    </location>
</feature>
<organism evidence="2 3">
    <name type="scientific">Sodiomyces alkalinus (strain CBS 110278 / VKM F-3762 / F11)</name>
    <name type="common">Alkaliphilic filamentous fungus</name>
    <dbReference type="NCBI Taxonomy" id="1314773"/>
    <lineage>
        <taxon>Eukaryota</taxon>
        <taxon>Fungi</taxon>
        <taxon>Dikarya</taxon>
        <taxon>Ascomycota</taxon>
        <taxon>Pezizomycotina</taxon>
        <taxon>Sordariomycetes</taxon>
        <taxon>Hypocreomycetidae</taxon>
        <taxon>Glomerellales</taxon>
        <taxon>Plectosphaerellaceae</taxon>
        <taxon>Sodiomyces</taxon>
    </lineage>
</organism>
<sequence>MAWSIWYLIPLQLALDQPCTTPSSAAMSLSIDINVAMARAWRRSAKATKLGQSLHVVRPSRLSCHGLTIQVVRWSAGLLGCRECSILFAILMLTRRD</sequence>
<dbReference type="EMBL" id="ML119068">
    <property type="protein sequence ID" value="ROT34574.1"/>
    <property type="molecule type" value="Genomic_DNA"/>
</dbReference>
<reference evidence="2 3" key="1">
    <citation type="journal article" date="2018" name="Mol. Ecol.">
        <title>The obligate alkalophilic soda-lake fungus Sodiomyces alkalinus has shifted to a protein diet.</title>
        <authorList>
            <person name="Grum-Grzhimaylo A.A."/>
            <person name="Falkoski D.L."/>
            <person name="van den Heuvel J."/>
            <person name="Valero-Jimenez C.A."/>
            <person name="Min B."/>
            <person name="Choi I.G."/>
            <person name="Lipzen A."/>
            <person name="Daum C.G."/>
            <person name="Aanen D.K."/>
            <person name="Tsang A."/>
            <person name="Henrissat B."/>
            <person name="Bilanenko E.N."/>
            <person name="de Vries R.P."/>
            <person name="van Kan J.A.L."/>
            <person name="Grigoriev I.V."/>
            <person name="Debets A.J.M."/>
        </authorList>
    </citation>
    <scope>NUCLEOTIDE SEQUENCE [LARGE SCALE GENOMIC DNA]</scope>
    <source>
        <strain evidence="2 3">F11</strain>
    </source>
</reference>
<proteinExistence type="predicted"/>
<evidence type="ECO:0000313" key="2">
    <source>
        <dbReference type="EMBL" id="ROT34574.1"/>
    </source>
</evidence>
<dbReference type="AlphaFoldDB" id="A0A3N2PJL5"/>
<evidence type="ECO:0000313" key="3">
    <source>
        <dbReference type="Proteomes" id="UP000272025"/>
    </source>
</evidence>
<evidence type="ECO:0000256" key="1">
    <source>
        <dbReference type="SAM" id="SignalP"/>
    </source>
</evidence>
<protein>
    <recommendedName>
        <fullName evidence="4">Secreted protein</fullName>
    </recommendedName>
</protein>
<keyword evidence="1" id="KW-0732">Signal</keyword>
<feature type="signal peptide" evidence="1">
    <location>
        <begin position="1"/>
        <end position="16"/>
    </location>
</feature>